<dbReference type="EMBL" id="JAGVWC010000009">
    <property type="protein sequence ID" value="MBS3061347.1"/>
    <property type="molecule type" value="Genomic_DNA"/>
</dbReference>
<dbReference type="InterPro" id="IPR048097">
    <property type="entry name" value="Cps14G-like"/>
</dbReference>
<evidence type="ECO:0000259" key="1">
    <source>
        <dbReference type="Pfam" id="PF04101"/>
    </source>
</evidence>
<gene>
    <name evidence="2" type="ORF">J4215_02080</name>
</gene>
<reference evidence="2" key="1">
    <citation type="submission" date="2021-03" db="EMBL/GenBank/DDBJ databases">
        <authorList>
            <person name="Jaffe A."/>
        </authorList>
    </citation>
    <scope>NUCLEOTIDE SEQUENCE</scope>
    <source>
        <strain evidence="2">RIFCSPLOWO2_01_FULL_AR10_48_17</strain>
    </source>
</reference>
<dbReference type="Proteomes" id="UP000675968">
    <property type="component" value="Unassembled WGS sequence"/>
</dbReference>
<evidence type="ECO:0000313" key="3">
    <source>
        <dbReference type="Proteomes" id="UP000675968"/>
    </source>
</evidence>
<dbReference type="AlphaFoldDB" id="A0A8T4L465"/>
<dbReference type="Gene3D" id="3.40.50.2000">
    <property type="entry name" value="Glycogen Phosphorylase B"/>
    <property type="match status" value="1"/>
</dbReference>
<organism evidence="2 3">
    <name type="scientific">Candidatus Iainarchaeum sp</name>
    <dbReference type="NCBI Taxonomy" id="3101447"/>
    <lineage>
        <taxon>Archaea</taxon>
        <taxon>Candidatus Iainarchaeota</taxon>
        <taxon>Candidatus Iainarchaeia</taxon>
        <taxon>Candidatus Iainarchaeales</taxon>
        <taxon>Candidatus Iainarchaeaceae</taxon>
        <taxon>Candidatus Iainarchaeum</taxon>
    </lineage>
</organism>
<name>A0A8T4L465_9ARCH</name>
<dbReference type="NCBIfam" id="NF041548">
    <property type="entry name" value="PssE"/>
    <property type="match status" value="1"/>
</dbReference>
<feature type="domain" description="Glycosyl transferase family 28 C-terminal" evidence="1">
    <location>
        <begin position="7"/>
        <end position="142"/>
    </location>
</feature>
<evidence type="ECO:0000313" key="2">
    <source>
        <dbReference type="EMBL" id="MBS3061347.1"/>
    </source>
</evidence>
<protein>
    <submittedName>
        <fullName evidence="2">Beta(1,3)galactosyltransferase EpsH</fullName>
    </submittedName>
</protein>
<sequence>MTAKQSIFVSVGTHPQQFNRLLEKIDDLIADKTLAGDVFAQTGASTYRPKHFSHVAYMELAEFEQRIANADLVISHGGEGNIGLALKHRKKCIAIPRLARFGEHTNDHQTELVKAAADADKIVAVWAEKDLAKAIKSVKSFKPDFSTGNERIIGLLESFVKMLK</sequence>
<comment type="caution">
    <text evidence="2">The sequence shown here is derived from an EMBL/GenBank/DDBJ whole genome shotgun (WGS) entry which is preliminary data.</text>
</comment>
<reference evidence="2" key="2">
    <citation type="submission" date="2021-05" db="EMBL/GenBank/DDBJ databases">
        <title>Protein family content uncovers lineage relationships and bacterial pathway maintenance mechanisms in DPANN archaea.</title>
        <authorList>
            <person name="Castelle C.J."/>
            <person name="Meheust R."/>
            <person name="Jaffe A.L."/>
            <person name="Seitz K."/>
            <person name="Gong X."/>
            <person name="Baker B.J."/>
            <person name="Banfield J.F."/>
        </authorList>
    </citation>
    <scope>NUCLEOTIDE SEQUENCE</scope>
    <source>
        <strain evidence="2">RIFCSPLOWO2_01_FULL_AR10_48_17</strain>
    </source>
</reference>
<dbReference type="InterPro" id="IPR007235">
    <property type="entry name" value="Glyco_trans_28_C"/>
</dbReference>
<dbReference type="Pfam" id="PF04101">
    <property type="entry name" value="Glyco_tran_28_C"/>
    <property type="match status" value="1"/>
</dbReference>
<proteinExistence type="predicted"/>
<dbReference type="GO" id="GO:0016758">
    <property type="term" value="F:hexosyltransferase activity"/>
    <property type="evidence" value="ECO:0007669"/>
    <property type="project" value="InterPro"/>
</dbReference>
<accession>A0A8T4L465</accession>